<evidence type="ECO:0000313" key="6">
    <source>
        <dbReference type="Proteomes" id="UP000600220"/>
    </source>
</evidence>
<gene>
    <name evidence="4" type="ORF">DD902_07415</name>
    <name evidence="3" type="ORF">EGV54_13285</name>
</gene>
<evidence type="ECO:0000259" key="2">
    <source>
        <dbReference type="PROSITE" id="PS50975"/>
    </source>
</evidence>
<comment type="caution">
    <text evidence="4">The sequence shown here is derived from an EMBL/GenBank/DDBJ whole genome shotgun (WGS) entry which is preliminary data.</text>
</comment>
<dbReference type="InterPro" id="IPR053269">
    <property type="entry name" value="Asp-Met_ligase"/>
</dbReference>
<dbReference type="Gene3D" id="3.30.1490.20">
    <property type="entry name" value="ATP-grasp fold, A domain"/>
    <property type="match status" value="1"/>
</dbReference>
<feature type="domain" description="ATP-grasp" evidence="2">
    <location>
        <begin position="131"/>
        <end position="332"/>
    </location>
</feature>
<evidence type="ECO:0000313" key="3">
    <source>
        <dbReference type="EMBL" id="EGQ4386025.1"/>
    </source>
</evidence>
<accession>A0A2A4EFB4</accession>
<dbReference type="EMBL" id="AAXKXX010000035">
    <property type="protein sequence ID" value="EGQ4386025.1"/>
    <property type="molecule type" value="Genomic_DNA"/>
</dbReference>
<proteinExistence type="predicted"/>
<sequence length="396" mass="45176">MAHNIQYRSQLTMGEIYDTNIVYSSRPSYVSNPWLAPDEHQSNFLTGRELLIAQLPIIVHEASVTDKLQQLFQLIGRDIPENVITFQDQASYEQTLKQLTEEQSRLIYFQYVHGDNIVDAKHYAMDKQLFKDLNNKSLIPKWTGGQYIPKREIVAFQDFKTAVRQWELPLVIKPGDDLPTAGGYGVMICYNEDDLEKAIARVEQAEAATDTLIIEQCVEAVDNYCVQFAWHPEDGIVYLGSAKQLTNAYGFYNGNINAINVPEQVIQAGYEIMDIAVKEGFIGIAGFDLLVDQQGVVYAIDLNFRQNGSTSMLLLKDALTGSYHKFYSYFANGDNERFFEAVRHFVEQGVLYPLSYYDGDWYQEAHVNSRFGCIWHADSPEQIEAYEKQFIARAGL</sequence>
<dbReference type="PROSITE" id="PS50975">
    <property type="entry name" value="ATP_GRASP"/>
    <property type="match status" value="1"/>
</dbReference>
<evidence type="ECO:0000313" key="4">
    <source>
        <dbReference type="EMBL" id="PWZ74759.1"/>
    </source>
</evidence>
<dbReference type="SUPFAM" id="SSF56059">
    <property type="entry name" value="Glutathione synthetase ATP-binding domain-like"/>
    <property type="match status" value="1"/>
</dbReference>
<dbReference type="GO" id="GO:0005524">
    <property type="term" value="F:ATP binding"/>
    <property type="evidence" value="ECO:0007669"/>
    <property type="project" value="UniProtKB-UniRule"/>
</dbReference>
<keyword evidence="1" id="KW-0547">Nucleotide-binding</keyword>
<dbReference type="RefSeq" id="WP_014613312.1">
    <property type="nucleotide sequence ID" value="NZ_AP019372.1"/>
</dbReference>
<organism evidence="4 5">
    <name type="scientific">Staphylococcus pseudintermedius</name>
    <dbReference type="NCBI Taxonomy" id="283734"/>
    <lineage>
        <taxon>Bacteria</taxon>
        <taxon>Bacillati</taxon>
        <taxon>Bacillota</taxon>
        <taxon>Bacilli</taxon>
        <taxon>Bacillales</taxon>
        <taxon>Staphylococcaceae</taxon>
        <taxon>Staphylococcus</taxon>
        <taxon>Staphylococcus intermedius group</taxon>
    </lineage>
</organism>
<dbReference type="InterPro" id="IPR013815">
    <property type="entry name" value="ATP_grasp_subdomain_1"/>
</dbReference>
<reference evidence="4 5" key="1">
    <citation type="journal article" date="2018" name="Vet. Microbiol.">
        <title>Clonal diversity and geographic distribution of methicillin-resistant Staphylococcus pseudintermedius from Australian animals: Discovery of novel sequence types.</title>
        <authorList>
            <person name="Worthing K.A."/>
            <person name="Abraham S."/>
            <person name="Coombs G.W."/>
            <person name="Pang S."/>
            <person name="Saputra S."/>
            <person name="Jordan D."/>
            <person name="Trott D.J."/>
            <person name="Norris J.M."/>
        </authorList>
    </citation>
    <scope>NUCLEOTIDE SEQUENCE [LARGE SCALE GENOMIC DNA]</scope>
    <source>
        <strain evidence="4 5">ST525 1</strain>
    </source>
</reference>
<protein>
    <submittedName>
        <fullName evidence="4">ATP-grasp domain-containing protein</fullName>
    </submittedName>
</protein>
<dbReference type="Proteomes" id="UP000246800">
    <property type="component" value="Unassembled WGS sequence"/>
</dbReference>
<keyword evidence="6" id="KW-1185">Reference proteome</keyword>
<dbReference type="AlphaFoldDB" id="A0A2A4EFB4"/>
<dbReference type="OMA" id="WEFPFVI"/>
<dbReference type="GeneID" id="93823473"/>
<dbReference type="PANTHER" id="PTHR37018">
    <property type="entry name" value="CULTURE SPECIFIC PROTEIN, PUTATIVE (AFU_ORTHOLOGUE AFUA_2G00130)-RELATED"/>
    <property type="match status" value="1"/>
</dbReference>
<dbReference type="PANTHER" id="PTHR37018:SF1">
    <property type="entry name" value="CULTURE SPECIFIC PROTEIN, PUTATIVE (AFU_ORTHOLOGUE AFUA_2G00130)-RELATED"/>
    <property type="match status" value="1"/>
</dbReference>
<dbReference type="GO" id="GO:0046872">
    <property type="term" value="F:metal ion binding"/>
    <property type="evidence" value="ECO:0007669"/>
    <property type="project" value="InterPro"/>
</dbReference>
<evidence type="ECO:0000256" key="1">
    <source>
        <dbReference type="PROSITE-ProRule" id="PRU00409"/>
    </source>
</evidence>
<name>A0A2A4EFB4_STAPS</name>
<keyword evidence="1" id="KW-0067">ATP-binding</keyword>
<dbReference type="EMBL" id="QEIT01000033">
    <property type="protein sequence ID" value="PWZ74759.1"/>
    <property type="molecule type" value="Genomic_DNA"/>
</dbReference>
<dbReference type="Proteomes" id="UP000600220">
    <property type="component" value="Unassembled WGS sequence"/>
</dbReference>
<evidence type="ECO:0000313" key="5">
    <source>
        <dbReference type="Proteomes" id="UP000246800"/>
    </source>
</evidence>
<dbReference type="InterPro" id="IPR011761">
    <property type="entry name" value="ATP-grasp"/>
</dbReference>
<reference evidence="3 6" key="2">
    <citation type="submission" date="2018-11" db="EMBL/GenBank/DDBJ databases">
        <authorList>
            <consortium name="Veterinary Laboratory Investigation and Response Network"/>
        </authorList>
    </citation>
    <scope>NUCLEOTIDE SEQUENCE [LARGE SCALE GENOMIC DNA]</scope>
    <source>
        <strain evidence="3 6">SPSE-18-VL-LA-PA-Ryan-0021</strain>
    </source>
</reference>